<dbReference type="Gene3D" id="3.30.70.20">
    <property type="match status" value="2"/>
</dbReference>
<gene>
    <name evidence="9" type="ORF">SAMN04487931_105202</name>
</gene>
<feature type="domain" description="4Fe-4S ferredoxin-type" evidence="8">
    <location>
        <begin position="122"/>
        <end position="154"/>
    </location>
</feature>
<dbReference type="Pfam" id="PF13247">
    <property type="entry name" value="Fer4_11"/>
    <property type="match status" value="1"/>
</dbReference>
<organism evidence="9 10">
    <name type="scientific">Desulfobacula phenolica</name>
    <dbReference type="NCBI Taxonomy" id="90732"/>
    <lineage>
        <taxon>Bacteria</taxon>
        <taxon>Pseudomonadati</taxon>
        <taxon>Thermodesulfobacteriota</taxon>
        <taxon>Desulfobacteria</taxon>
        <taxon>Desulfobacterales</taxon>
        <taxon>Desulfobacteraceae</taxon>
        <taxon>Desulfobacula</taxon>
    </lineage>
</organism>
<dbReference type="AlphaFoldDB" id="A0A1H2GHF2"/>
<dbReference type="GO" id="GO:0051539">
    <property type="term" value="F:4 iron, 4 sulfur cluster binding"/>
    <property type="evidence" value="ECO:0007669"/>
    <property type="project" value="UniProtKB-KW"/>
</dbReference>
<evidence type="ECO:0000256" key="6">
    <source>
        <dbReference type="ARBA" id="ARBA00023014"/>
    </source>
</evidence>
<evidence type="ECO:0000256" key="2">
    <source>
        <dbReference type="ARBA" id="ARBA00022485"/>
    </source>
</evidence>
<keyword evidence="7" id="KW-1133">Transmembrane helix</keyword>
<evidence type="ECO:0000256" key="1">
    <source>
        <dbReference type="ARBA" id="ARBA00004196"/>
    </source>
</evidence>
<protein>
    <submittedName>
        <fullName evidence="9">Fe-S-cluster-containing dehydrogenase component</fullName>
    </submittedName>
</protein>
<dbReference type="SUPFAM" id="SSF54862">
    <property type="entry name" value="4Fe-4S ferredoxins"/>
    <property type="match status" value="1"/>
</dbReference>
<keyword evidence="2" id="KW-0004">4Fe-4S</keyword>
<feature type="transmembrane region" description="Helical" evidence="7">
    <location>
        <begin position="299"/>
        <end position="320"/>
    </location>
</feature>
<keyword evidence="5" id="KW-0408">Iron</keyword>
<dbReference type="RefSeq" id="WP_092233508.1">
    <property type="nucleotide sequence ID" value="NZ_FNLL01000005.1"/>
</dbReference>
<sequence length="326" mass="36107">MTTRKIRPKISRRAFLKGSITVAGSVAATASIARAARSLSGEKKEPLATLIDISKCIGCEECVYACRQANENKYPNPEKPFPKMFPDRVLVEDWSERRDVTDRLTPYNWLFIQHASATVNGEQIELTIPRRCMHCENPPCVKLCPWGALKQEENGLSRIDSDLCLGGSKCKKVCPWDVPQRQTGVGLYLDLLPAFAGNGVMYKCDRCYNRLEKGEVPACIEACPEDVQTIGPKSEILKKAHSLAREMNGYIYGEHENGGTHTIYVSPVPFDQLNQTIEKSKGKPHLNKVKNMMANGTNLAKAMLIAPIAGVAAAFGKFYLSAKEDK</sequence>
<feature type="domain" description="4Fe-4S ferredoxin-type" evidence="8">
    <location>
        <begin position="47"/>
        <end position="77"/>
    </location>
</feature>
<proteinExistence type="predicted"/>
<feature type="domain" description="4Fe-4S ferredoxin-type" evidence="8">
    <location>
        <begin position="155"/>
        <end position="184"/>
    </location>
</feature>
<keyword evidence="6" id="KW-0411">Iron-sulfur</keyword>
<dbReference type="PROSITE" id="PS51379">
    <property type="entry name" value="4FE4S_FER_2"/>
    <property type="match status" value="3"/>
</dbReference>
<dbReference type="PANTHER" id="PTHR43545">
    <property type="entry name" value="FORMATE DEHYDROGENASE, NITRATE-INDUCIBLE, IRON-SULFUR SUBUNIT"/>
    <property type="match status" value="1"/>
</dbReference>
<keyword evidence="7" id="KW-0472">Membrane</keyword>
<dbReference type="InterPro" id="IPR006311">
    <property type="entry name" value="TAT_signal"/>
</dbReference>
<name>A0A1H2GHF2_9BACT</name>
<evidence type="ECO:0000256" key="7">
    <source>
        <dbReference type="SAM" id="Phobius"/>
    </source>
</evidence>
<evidence type="ECO:0000256" key="3">
    <source>
        <dbReference type="ARBA" id="ARBA00022723"/>
    </source>
</evidence>
<dbReference type="PROSITE" id="PS51318">
    <property type="entry name" value="TAT"/>
    <property type="match status" value="1"/>
</dbReference>
<keyword evidence="3" id="KW-0479">Metal-binding</keyword>
<comment type="subcellular location">
    <subcellularLocation>
        <location evidence="1">Cell envelope</location>
    </subcellularLocation>
</comment>
<keyword evidence="10" id="KW-1185">Reference proteome</keyword>
<dbReference type="Proteomes" id="UP000199608">
    <property type="component" value="Unassembled WGS sequence"/>
</dbReference>
<evidence type="ECO:0000256" key="4">
    <source>
        <dbReference type="ARBA" id="ARBA00022737"/>
    </source>
</evidence>
<accession>A0A1H2GHF2</accession>
<reference evidence="10" key="1">
    <citation type="submission" date="2016-10" db="EMBL/GenBank/DDBJ databases">
        <authorList>
            <person name="Varghese N."/>
            <person name="Submissions S."/>
        </authorList>
    </citation>
    <scope>NUCLEOTIDE SEQUENCE [LARGE SCALE GENOMIC DNA]</scope>
    <source>
        <strain evidence="10">DSM 3384</strain>
    </source>
</reference>
<dbReference type="InterPro" id="IPR051555">
    <property type="entry name" value="FDH_Electron_Transfer_Unit"/>
</dbReference>
<dbReference type="GO" id="GO:0030313">
    <property type="term" value="C:cell envelope"/>
    <property type="evidence" value="ECO:0007669"/>
    <property type="project" value="UniProtKB-SubCell"/>
</dbReference>
<dbReference type="InterPro" id="IPR017896">
    <property type="entry name" value="4Fe4S_Fe-S-bd"/>
</dbReference>
<dbReference type="EMBL" id="FNLL01000005">
    <property type="protein sequence ID" value="SDU18929.1"/>
    <property type="molecule type" value="Genomic_DNA"/>
</dbReference>
<evidence type="ECO:0000259" key="8">
    <source>
        <dbReference type="PROSITE" id="PS51379"/>
    </source>
</evidence>
<dbReference type="GO" id="GO:0046872">
    <property type="term" value="F:metal ion binding"/>
    <property type="evidence" value="ECO:0007669"/>
    <property type="project" value="UniProtKB-KW"/>
</dbReference>
<dbReference type="PANTHER" id="PTHR43545:SF4">
    <property type="entry name" value="IRON-SULFUR PROTEIN"/>
    <property type="match status" value="1"/>
</dbReference>
<evidence type="ECO:0000313" key="10">
    <source>
        <dbReference type="Proteomes" id="UP000199608"/>
    </source>
</evidence>
<keyword evidence="4" id="KW-0677">Repeat</keyword>
<evidence type="ECO:0000313" key="9">
    <source>
        <dbReference type="EMBL" id="SDU18929.1"/>
    </source>
</evidence>
<evidence type="ECO:0000256" key="5">
    <source>
        <dbReference type="ARBA" id="ARBA00023004"/>
    </source>
</evidence>
<keyword evidence="7" id="KW-0812">Transmembrane</keyword>